<dbReference type="AlphaFoldDB" id="A0A074ZQN2"/>
<sequence>MGWPPLCLRHSELGMENSTLFVRAVLLYGCETRPIRAVEMRSAQVFDNRCLRTIARVNWCRQIRNEAVRKRVFGRVTGTSIEECVRCVGWDMCCVRRTIVCRREYCFPCPIRSGVNREVANP</sequence>
<dbReference type="OrthoDB" id="6279956at2759"/>
<dbReference type="CTD" id="20321111"/>
<protein>
    <submittedName>
        <fullName evidence="1">Uncharacterized protein</fullName>
    </submittedName>
</protein>
<gene>
    <name evidence="1" type="ORF">T265_06932</name>
</gene>
<dbReference type="Proteomes" id="UP000054324">
    <property type="component" value="Unassembled WGS sequence"/>
</dbReference>
<organism evidence="1 2">
    <name type="scientific">Opisthorchis viverrini</name>
    <name type="common">Southeast Asian liver fluke</name>
    <dbReference type="NCBI Taxonomy" id="6198"/>
    <lineage>
        <taxon>Eukaryota</taxon>
        <taxon>Metazoa</taxon>
        <taxon>Spiralia</taxon>
        <taxon>Lophotrochozoa</taxon>
        <taxon>Platyhelminthes</taxon>
        <taxon>Trematoda</taxon>
        <taxon>Digenea</taxon>
        <taxon>Opisthorchiida</taxon>
        <taxon>Opisthorchiata</taxon>
        <taxon>Opisthorchiidae</taxon>
        <taxon>Opisthorchis</taxon>
    </lineage>
</organism>
<dbReference type="EMBL" id="KL596770">
    <property type="protein sequence ID" value="KER25640.1"/>
    <property type="molecule type" value="Genomic_DNA"/>
</dbReference>
<dbReference type="KEGG" id="ovi:T265_06932"/>
<evidence type="ECO:0000313" key="2">
    <source>
        <dbReference type="Proteomes" id="UP000054324"/>
    </source>
</evidence>
<dbReference type="GeneID" id="20321111"/>
<reference evidence="1 2" key="1">
    <citation type="submission" date="2013-11" db="EMBL/GenBank/DDBJ databases">
        <title>Opisthorchis viverrini - life in the bile duct.</title>
        <authorList>
            <person name="Young N.D."/>
            <person name="Nagarajan N."/>
            <person name="Lin S.J."/>
            <person name="Korhonen P.K."/>
            <person name="Jex A.R."/>
            <person name="Hall R.S."/>
            <person name="Safavi-Hemami H."/>
            <person name="Kaewkong W."/>
            <person name="Bertrand D."/>
            <person name="Gao S."/>
            <person name="Seet Q."/>
            <person name="Wongkham S."/>
            <person name="Teh B.T."/>
            <person name="Wongkham C."/>
            <person name="Intapan P.M."/>
            <person name="Maleewong W."/>
            <person name="Yang X."/>
            <person name="Hu M."/>
            <person name="Wang Z."/>
            <person name="Hofmann A."/>
            <person name="Sternberg P.W."/>
            <person name="Tan P."/>
            <person name="Wang J."/>
            <person name="Gasser R.B."/>
        </authorList>
    </citation>
    <scope>NUCLEOTIDE SEQUENCE [LARGE SCALE GENOMIC DNA]</scope>
</reference>
<name>A0A074ZQN2_OPIVI</name>
<keyword evidence="2" id="KW-1185">Reference proteome</keyword>
<dbReference type="RefSeq" id="XP_009170599.1">
    <property type="nucleotide sequence ID" value="XM_009172335.1"/>
</dbReference>
<accession>A0A074ZQN2</accession>
<evidence type="ECO:0000313" key="1">
    <source>
        <dbReference type="EMBL" id="KER25640.1"/>
    </source>
</evidence>
<proteinExistence type="predicted"/>